<protein>
    <submittedName>
        <fullName evidence="1">Uncharacterized protein</fullName>
    </submittedName>
</protein>
<gene>
    <name evidence="1" type="ORF">JI435_305590</name>
</gene>
<dbReference type="VEuPathDB" id="FungiDB:JI435_305590"/>
<reference evidence="2" key="1">
    <citation type="journal article" date="2021" name="BMC Genomics">
        <title>Chromosome-level genome assembly and manually-curated proteome of model necrotroph Parastagonospora nodorum Sn15 reveals a genome-wide trove of candidate effector homologs, and redundancy of virulence-related functions within an accessory chromosome.</title>
        <authorList>
            <person name="Bertazzoni S."/>
            <person name="Jones D.A.B."/>
            <person name="Phan H.T."/>
            <person name="Tan K.-C."/>
            <person name="Hane J.K."/>
        </authorList>
    </citation>
    <scope>NUCLEOTIDE SEQUENCE [LARGE SCALE GENOMIC DNA]</scope>
    <source>
        <strain evidence="2">SN15 / ATCC MYA-4574 / FGSC 10173)</strain>
    </source>
</reference>
<proteinExistence type="predicted"/>
<keyword evidence="2" id="KW-1185">Reference proteome</keyword>
<accession>A0A7U2I079</accession>
<evidence type="ECO:0000313" key="1">
    <source>
        <dbReference type="EMBL" id="QRC94557.1"/>
    </source>
</evidence>
<evidence type="ECO:0000313" key="2">
    <source>
        <dbReference type="Proteomes" id="UP000663193"/>
    </source>
</evidence>
<dbReference type="AlphaFoldDB" id="A0A7U2I079"/>
<dbReference type="EMBL" id="CP069026">
    <property type="protein sequence ID" value="QRC94557.1"/>
    <property type="molecule type" value="Genomic_DNA"/>
</dbReference>
<organism evidence="1 2">
    <name type="scientific">Phaeosphaeria nodorum (strain SN15 / ATCC MYA-4574 / FGSC 10173)</name>
    <name type="common">Glume blotch fungus</name>
    <name type="synonym">Parastagonospora nodorum</name>
    <dbReference type="NCBI Taxonomy" id="321614"/>
    <lineage>
        <taxon>Eukaryota</taxon>
        <taxon>Fungi</taxon>
        <taxon>Dikarya</taxon>
        <taxon>Ascomycota</taxon>
        <taxon>Pezizomycotina</taxon>
        <taxon>Dothideomycetes</taxon>
        <taxon>Pleosporomycetidae</taxon>
        <taxon>Pleosporales</taxon>
        <taxon>Pleosporineae</taxon>
        <taxon>Phaeosphaeriaceae</taxon>
        <taxon>Parastagonospora</taxon>
    </lineage>
</organism>
<dbReference type="Proteomes" id="UP000663193">
    <property type="component" value="Chromosome 4"/>
</dbReference>
<name>A0A7U2I079_PHANO</name>
<sequence length="117" mass="13312">MSLSSSFRQMNPYQHRYRLSGKRGPAFPAKDTLSISPAQPIGIWQGLDFTNQGICDRRRANYQQGESHIPDIRTGCHTRCGGNIGGAGYWRRDIRDKTRPTWRVPLTSDTSTLLFEQ</sequence>